<sequence>MNAPPDRTIPIIACIALLLTLALAVMAIAPVSVTGCQGARASDDASSVPDHLEQTTLLLTAPDAADRIPYRERGFSDEVEASIAWWMAPDFYDTTSEYRGYLRGTTDEQAEYAEEKQVFYTFITENLDDAINASKLHSDLLLFRGISPGLAGMVIDHAEYTDAAFASTSYDITLSLGLFASPDETGYANVLILKRHAGDHALYINEDEREYLQPRDSAWYVARTVEVEDLTVESDFPLIVNNRTSASFEGVRLIYIVEEDG</sequence>
<evidence type="ECO:0008006" key="3">
    <source>
        <dbReference type="Google" id="ProtNLM"/>
    </source>
</evidence>
<organism evidence="1 2">
    <name type="scientific">Methanofollis fontis</name>
    <dbReference type="NCBI Taxonomy" id="2052832"/>
    <lineage>
        <taxon>Archaea</taxon>
        <taxon>Methanobacteriati</taxon>
        <taxon>Methanobacteriota</taxon>
        <taxon>Stenosarchaea group</taxon>
        <taxon>Methanomicrobia</taxon>
        <taxon>Methanomicrobiales</taxon>
        <taxon>Methanomicrobiaceae</taxon>
        <taxon>Methanofollis</taxon>
    </lineage>
</organism>
<reference evidence="1 2" key="1">
    <citation type="submission" date="2017-11" db="EMBL/GenBank/DDBJ databases">
        <title>Isolation and Characterization of Methanofollis Species from Methane Seep Offshore SW Taiwan.</title>
        <authorList>
            <person name="Teng N.-H."/>
            <person name="Lai M.-C."/>
            <person name="Chen S.-C."/>
        </authorList>
    </citation>
    <scope>NUCLEOTIDE SEQUENCE [LARGE SCALE GENOMIC DNA]</scope>
    <source>
        <strain evidence="1 2">FWC-SCC2</strain>
    </source>
</reference>
<comment type="caution">
    <text evidence="1">The sequence shown here is derived from an EMBL/GenBank/DDBJ whole genome shotgun (WGS) entry which is preliminary data.</text>
</comment>
<dbReference type="SUPFAM" id="SSF56399">
    <property type="entry name" value="ADP-ribosylation"/>
    <property type="match status" value="1"/>
</dbReference>
<proteinExistence type="predicted"/>
<dbReference type="Proteomes" id="UP000292580">
    <property type="component" value="Unassembled WGS sequence"/>
</dbReference>
<name>A0A483CR86_9EURY</name>
<dbReference type="EMBL" id="PGCL01000001">
    <property type="protein sequence ID" value="TAJ45625.1"/>
    <property type="molecule type" value="Genomic_DNA"/>
</dbReference>
<dbReference type="Gene3D" id="3.90.176.10">
    <property type="entry name" value="Toxin ADP-ribosyltransferase, Chain A, domain 1"/>
    <property type="match status" value="1"/>
</dbReference>
<protein>
    <recommendedName>
        <fullName evidence="3">ADP ribosyltransferase domain-containing protein</fullName>
    </recommendedName>
</protein>
<accession>A0A483CR86</accession>
<dbReference type="OrthoDB" id="148210at2157"/>
<evidence type="ECO:0000313" key="2">
    <source>
        <dbReference type="Proteomes" id="UP000292580"/>
    </source>
</evidence>
<dbReference type="RefSeq" id="WP_130645987.1">
    <property type="nucleotide sequence ID" value="NZ_PGCL01000001.1"/>
</dbReference>
<gene>
    <name evidence="1" type="ORF">CUJ86_02575</name>
</gene>
<evidence type="ECO:0000313" key="1">
    <source>
        <dbReference type="EMBL" id="TAJ45625.1"/>
    </source>
</evidence>
<keyword evidence="2" id="KW-1185">Reference proteome</keyword>
<dbReference type="AlphaFoldDB" id="A0A483CR86"/>